<reference evidence="2" key="1">
    <citation type="journal article" date="2014" name="Int. J. Syst. Evol. Microbiol.">
        <title>Complete genome sequence of Corynebacterium casei LMG S-19264T (=DSM 44701T), isolated from a smear-ripened cheese.</title>
        <authorList>
            <consortium name="US DOE Joint Genome Institute (JGI-PGF)"/>
            <person name="Walter F."/>
            <person name="Albersmeier A."/>
            <person name="Kalinowski J."/>
            <person name="Ruckert C."/>
        </authorList>
    </citation>
    <scope>NUCLEOTIDE SEQUENCE</scope>
    <source>
        <strain evidence="2">JCM 13306</strain>
    </source>
</reference>
<dbReference type="NCBIfam" id="TIGR02474">
    <property type="entry name" value="pec_lyase"/>
    <property type="match status" value="1"/>
</dbReference>
<name>A0A919KJ16_9XANT</name>
<dbReference type="GO" id="GO:0016829">
    <property type="term" value="F:lyase activity"/>
    <property type="evidence" value="ECO:0007669"/>
    <property type="project" value="UniProtKB-KW"/>
</dbReference>
<evidence type="ECO:0000313" key="3">
    <source>
        <dbReference type="Proteomes" id="UP000623958"/>
    </source>
</evidence>
<feature type="chain" id="PRO_5037252848" evidence="1">
    <location>
        <begin position="20"/>
        <end position="348"/>
    </location>
</feature>
<dbReference type="InterPro" id="IPR012669">
    <property type="entry name" value="Pectate_lyase"/>
</dbReference>
<dbReference type="RefSeq" id="WP_434026839.1">
    <property type="nucleotide sequence ID" value="NZ_BNBA01000033.1"/>
</dbReference>
<keyword evidence="3" id="KW-1185">Reference proteome</keyword>
<dbReference type="Pfam" id="PF09492">
    <property type="entry name" value="Pec_lyase"/>
    <property type="match status" value="1"/>
</dbReference>
<dbReference type="Gene3D" id="1.50.10.20">
    <property type="match status" value="1"/>
</dbReference>
<keyword evidence="2" id="KW-0456">Lyase</keyword>
<proteinExistence type="predicted"/>
<dbReference type="EMBL" id="BNBA01000033">
    <property type="protein sequence ID" value="GHH58814.1"/>
    <property type="molecule type" value="Genomic_DNA"/>
</dbReference>
<reference evidence="2" key="2">
    <citation type="submission" date="2020-09" db="EMBL/GenBank/DDBJ databases">
        <authorList>
            <person name="Sun Q."/>
            <person name="Ohkuma M."/>
        </authorList>
    </citation>
    <scope>NUCLEOTIDE SEQUENCE</scope>
    <source>
        <strain evidence="2">JCM 13306</strain>
    </source>
</reference>
<dbReference type="Proteomes" id="UP000623958">
    <property type="component" value="Unassembled WGS sequence"/>
</dbReference>
<feature type="signal peptide" evidence="1">
    <location>
        <begin position="1"/>
        <end position="19"/>
    </location>
</feature>
<keyword evidence="1" id="KW-0732">Signal</keyword>
<evidence type="ECO:0000313" key="2">
    <source>
        <dbReference type="EMBL" id="GHH58814.1"/>
    </source>
</evidence>
<evidence type="ECO:0000256" key="1">
    <source>
        <dbReference type="SAM" id="SignalP"/>
    </source>
</evidence>
<dbReference type="AlphaFoldDB" id="A0A919KJ16"/>
<dbReference type="SUPFAM" id="SSF81853">
    <property type="entry name" value="Family 10 polysaccharide lyase"/>
    <property type="match status" value="1"/>
</dbReference>
<accession>A0A919KJ16</accession>
<comment type="caution">
    <text evidence="2">The sequence shown here is derived from an EMBL/GenBank/DDBJ whole genome shotgun (WGS) entry which is preliminary data.</text>
</comment>
<organism evidence="2 3">
    <name type="scientific">Xanthomonas boreopolis</name>
    <dbReference type="NCBI Taxonomy" id="86183"/>
    <lineage>
        <taxon>Bacteria</taxon>
        <taxon>Pseudomonadati</taxon>
        <taxon>Pseudomonadota</taxon>
        <taxon>Gammaproteobacteria</taxon>
        <taxon>Lysobacterales</taxon>
        <taxon>Lysobacteraceae</taxon>
        <taxon>Xanthomonas</taxon>
    </lineage>
</organism>
<protein>
    <submittedName>
        <fullName evidence="2">Pectate lyase</fullName>
    </submittedName>
</protein>
<sequence>MRRLVWLAAWLAWPGGAAADAVADNMLLLQTPSGGWSKHYQGKAVDYGHAFDAAERAALRDPARPDEATIDNKATTTEIAYLAEAYARERDARYLDGARRGVEYLLAAQYPNGGWPQFHPDHSSYRHLVTFNDDAMTRVMDLLQDIVESKGALAALHDEFGARAGAALARGLACVLDTQVTIDGELTIWAAQYDEHTLQPAKARAFEPAALATSESVGVVRLLMRQRAPSPRTKAAIEAAVRWFQRHRLPDLATRRIETPAGPDRVVEPAPGASLWARFYDLQRQQPLFGDRDGSAFTDFGRMSPERRAGYAWYGTWPQKLLEHDWPRWRARHAGMAEPEDGAPAARR</sequence>
<gene>
    <name evidence="2" type="ORF">GCM10009090_32080</name>
</gene>